<name>D3E2L6_METRM</name>
<reference evidence="2 3" key="1">
    <citation type="journal article" date="2010" name="PLoS ONE">
        <title>The genome sequence of the rumen methanogen Methanobrevibacter ruminantium reveals new possibilities for controlling ruminant methane emissions.</title>
        <authorList>
            <person name="Leahy S.C."/>
            <person name="Kelly W.J."/>
            <person name="Altermann E."/>
            <person name="Ronimus R.S."/>
            <person name="Yeoman C.J."/>
            <person name="Pacheco D.M."/>
            <person name="Li D."/>
            <person name="Kong Z."/>
            <person name="McTavish S."/>
            <person name="Sang C."/>
            <person name="Lambie S.C."/>
            <person name="Janssen P.H."/>
            <person name="Dey D."/>
            <person name="Attwood G.T."/>
        </authorList>
    </citation>
    <scope>NUCLEOTIDE SEQUENCE [LARGE SCALE GENOMIC DNA]</scope>
    <source>
        <strain evidence="3">ATCC 35063 / DSM 1093 / JCM 13430 / OCM 146 / M1</strain>
    </source>
</reference>
<gene>
    <name evidence="2" type="ordered locus">mru_0926</name>
</gene>
<dbReference type="KEGG" id="mru:mru_0926"/>
<protein>
    <submittedName>
        <fullName evidence="2">Uncharacterized protein</fullName>
    </submittedName>
</protein>
<feature type="region of interest" description="Disordered" evidence="1">
    <location>
        <begin position="183"/>
        <end position="204"/>
    </location>
</feature>
<dbReference type="PATRIC" id="fig|634498.28.peg.928"/>
<keyword evidence="3" id="KW-1185">Reference proteome</keyword>
<dbReference type="EMBL" id="CP001719">
    <property type="protein sequence ID" value="ADC46777.1"/>
    <property type="molecule type" value="Genomic_DNA"/>
</dbReference>
<sequence>MDLPSGDNYENTTVNEAIRQINDTNRDLTVLFYNSEDNSTVARVEFEFTINDFKATATEQTVANRTVWYNEENGTYMAFLGNSVTHDNIIIITNDVEILEHLISSVKFIFLNEDGTVNSTSDMVNNQSINVTGGTASNGTDASASTATSNVSSSNSQSTGNDGYYWSGQDQDYIKEYTDSNGIQHIDRRNGPNEAYDPNTQRHYTDGVEDTAAYNQDFN</sequence>
<proteinExistence type="predicted"/>
<evidence type="ECO:0000313" key="3">
    <source>
        <dbReference type="Proteomes" id="UP000008680"/>
    </source>
</evidence>
<accession>D3E2L6</accession>
<dbReference type="AlphaFoldDB" id="D3E2L6"/>
<feature type="region of interest" description="Disordered" evidence="1">
    <location>
        <begin position="135"/>
        <end position="165"/>
    </location>
</feature>
<feature type="compositionally biased region" description="Low complexity" evidence="1">
    <location>
        <begin position="135"/>
        <end position="161"/>
    </location>
</feature>
<evidence type="ECO:0000256" key="1">
    <source>
        <dbReference type="SAM" id="MobiDB-lite"/>
    </source>
</evidence>
<dbReference type="Proteomes" id="UP000008680">
    <property type="component" value="Chromosome"/>
</dbReference>
<evidence type="ECO:0000313" key="2">
    <source>
        <dbReference type="EMBL" id="ADC46777.1"/>
    </source>
</evidence>
<dbReference type="HOGENOM" id="CLU_1259110_0_0_2"/>
<organism evidence="2 3">
    <name type="scientific">Methanobrevibacter ruminantium (strain ATCC 35063 / DSM 1093 / JCM 13430 / OCM 146 / M1)</name>
    <name type="common">Methanobacterium ruminantium</name>
    <dbReference type="NCBI Taxonomy" id="634498"/>
    <lineage>
        <taxon>Archaea</taxon>
        <taxon>Methanobacteriati</taxon>
        <taxon>Methanobacteriota</taxon>
        <taxon>Methanomada group</taxon>
        <taxon>Methanobacteria</taxon>
        <taxon>Methanobacteriales</taxon>
        <taxon>Methanobacteriaceae</taxon>
        <taxon>Methanobrevibacter</taxon>
    </lineage>
</organism>